<organism evidence="2 3">
    <name type="scientific">Verminephrobacter eiseniae (strain EF01-2)</name>
    <dbReference type="NCBI Taxonomy" id="391735"/>
    <lineage>
        <taxon>Bacteria</taxon>
        <taxon>Pseudomonadati</taxon>
        <taxon>Pseudomonadota</taxon>
        <taxon>Betaproteobacteria</taxon>
        <taxon>Burkholderiales</taxon>
        <taxon>Comamonadaceae</taxon>
        <taxon>Verminephrobacter</taxon>
    </lineage>
</organism>
<evidence type="ECO:0000313" key="2">
    <source>
        <dbReference type="EMBL" id="ABM59394.1"/>
    </source>
</evidence>
<feature type="compositionally biased region" description="Low complexity" evidence="1">
    <location>
        <begin position="78"/>
        <end position="89"/>
    </location>
</feature>
<dbReference type="HOGENOM" id="CLU_852447_0_0_4"/>
<keyword evidence="3" id="KW-1185">Reference proteome</keyword>
<accession>A1WP37</accession>
<protein>
    <recommendedName>
        <fullName evidence="4">DUF1845 domain-containing protein</fullName>
    </recommendedName>
</protein>
<evidence type="ECO:0000256" key="1">
    <source>
        <dbReference type="SAM" id="MobiDB-lite"/>
    </source>
</evidence>
<evidence type="ECO:0000313" key="3">
    <source>
        <dbReference type="Proteomes" id="UP000000374"/>
    </source>
</evidence>
<feature type="region of interest" description="Disordered" evidence="1">
    <location>
        <begin position="70"/>
        <end position="89"/>
    </location>
</feature>
<evidence type="ECO:0008006" key="4">
    <source>
        <dbReference type="Google" id="ProtNLM"/>
    </source>
</evidence>
<sequence>MVSIALRWMLSFDRFQPLHRHRIGLTITSPKHSMTTALTETMQASAQARQVLEELDEAAKLAQEAVEAVAPHSGARNADAAEPAPAQASEADRIRLFIQRAARQRNQGREEMKRQYAATMVVERELKIFDPHIASSVTRFLALTDKTLYLLGRIGGQYMTEAQIDKVRASIQERVTEYANEGRHSLDAAAELNRKGRDSRPMWIEPHYTGAALDENFQVKSRLTLALVDAAKHWDEAIRLMCEMEFNACASESQIGEMRIRERRQFAGLNRLCASVVMGMSRRSHAGTARRSTSGANGLEGEGSTADGSFDAADTSQKENPDSATT</sequence>
<gene>
    <name evidence="2" type="ordered locus">Veis_3678</name>
</gene>
<dbReference type="EMBL" id="CP000542">
    <property type="protein sequence ID" value="ABM59394.1"/>
    <property type="molecule type" value="Genomic_DNA"/>
</dbReference>
<dbReference type="AlphaFoldDB" id="A1WP37"/>
<dbReference type="Proteomes" id="UP000000374">
    <property type="component" value="Chromosome"/>
</dbReference>
<feature type="region of interest" description="Disordered" evidence="1">
    <location>
        <begin position="283"/>
        <end position="326"/>
    </location>
</feature>
<proteinExistence type="predicted"/>
<reference evidence="3" key="1">
    <citation type="submission" date="2006-12" db="EMBL/GenBank/DDBJ databases">
        <title>Complete sequence of chromosome 1 of Verminephrobacter eiseniae EF01-2.</title>
        <authorList>
            <person name="Copeland A."/>
            <person name="Lucas S."/>
            <person name="Lapidus A."/>
            <person name="Barry K."/>
            <person name="Detter J.C."/>
            <person name="Glavina del Rio T."/>
            <person name="Dalin E."/>
            <person name="Tice H."/>
            <person name="Pitluck S."/>
            <person name="Chertkov O."/>
            <person name="Brettin T."/>
            <person name="Bruce D."/>
            <person name="Han C."/>
            <person name="Tapia R."/>
            <person name="Gilna P."/>
            <person name="Schmutz J."/>
            <person name="Larimer F."/>
            <person name="Land M."/>
            <person name="Hauser L."/>
            <person name="Kyrpides N."/>
            <person name="Kim E."/>
            <person name="Stahl D."/>
            <person name="Richardson P."/>
        </authorList>
    </citation>
    <scope>NUCLEOTIDE SEQUENCE [LARGE SCALE GENOMIC DNA]</scope>
    <source>
        <strain evidence="3">EF01-2</strain>
    </source>
</reference>
<name>A1WP37_VEREI</name>
<feature type="compositionally biased region" description="Basic and acidic residues" evidence="1">
    <location>
        <begin position="316"/>
        <end position="326"/>
    </location>
</feature>
<dbReference type="KEGG" id="vei:Veis_3678"/>
<dbReference type="eggNOG" id="ENOG502ZDW0">
    <property type="taxonomic scope" value="Bacteria"/>
</dbReference>